<feature type="region of interest" description="Disordered" evidence="1">
    <location>
        <begin position="58"/>
        <end position="77"/>
    </location>
</feature>
<keyword evidence="2" id="KW-1133">Transmembrane helix</keyword>
<dbReference type="EMBL" id="JAPQFJ010000016">
    <property type="protein sequence ID" value="MCY6959773.1"/>
    <property type="molecule type" value="Genomic_DNA"/>
</dbReference>
<keyword evidence="2" id="KW-0812">Transmembrane</keyword>
<accession>A0ABT4DBT6</accession>
<gene>
    <name evidence="3" type="ORF">OW729_14225</name>
</gene>
<proteinExistence type="predicted"/>
<organism evidence="3 4">
    <name type="scientific">Clostridium brassicae</name>
    <dbReference type="NCBI Taxonomy" id="2999072"/>
    <lineage>
        <taxon>Bacteria</taxon>
        <taxon>Bacillati</taxon>
        <taxon>Bacillota</taxon>
        <taxon>Clostridia</taxon>
        <taxon>Eubacteriales</taxon>
        <taxon>Clostridiaceae</taxon>
        <taxon>Clostridium</taxon>
    </lineage>
</organism>
<feature type="transmembrane region" description="Helical" evidence="2">
    <location>
        <begin position="34"/>
        <end position="53"/>
    </location>
</feature>
<protein>
    <recommendedName>
        <fullName evidence="5">Holin</fullName>
    </recommendedName>
</protein>
<feature type="compositionally biased region" description="Low complexity" evidence="1">
    <location>
        <begin position="62"/>
        <end position="77"/>
    </location>
</feature>
<sequence>MSCKNSSSAQQLAIASGLIAAALAENLSANEINVLGNFITSIGAALLVIAAQLSSEQSNMQNGNTTNGNSKNKNSKK</sequence>
<reference evidence="3" key="1">
    <citation type="submission" date="2022-12" db="EMBL/GenBank/DDBJ databases">
        <title>Clostridium sp. nov., isolated from industrial wastewater.</title>
        <authorList>
            <person name="Jiayan W."/>
        </authorList>
    </citation>
    <scope>NUCLEOTIDE SEQUENCE</scope>
    <source>
        <strain evidence="3">ZC22-4</strain>
    </source>
</reference>
<keyword evidence="2" id="KW-0472">Membrane</keyword>
<keyword evidence="4" id="KW-1185">Reference proteome</keyword>
<evidence type="ECO:0000256" key="2">
    <source>
        <dbReference type="SAM" id="Phobius"/>
    </source>
</evidence>
<evidence type="ECO:0000256" key="1">
    <source>
        <dbReference type="SAM" id="MobiDB-lite"/>
    </source>
</evidence>
<comment type="caution">
    <text evidence="3">The sequence shown here is derived from an EMBL/GenBank/DDBJ whole genome shotgun (WGS) entry which is preliminary data.</text>
</comment>
<evidence type="ECO:0000313" key="4">
    <source>
        <dbReference type="Proteomes" id="UP001144612"/>
    </source>
</evidence>
<name>A0ABT4DBT6_9CLOT</name>
<dbReference type="Proteomes" id="UP001144612">
    <property type="component" value="Unassembled WGS sequence"/>
</dbReference>
<dbReference type="RefSeq" id="WP_268062210.1">
    <property type="nucleotide sequence ID" value="NZ_JAPQFJ010000016.1"/>
</dbReference>
<evidence type="ECO:0000313" key="3">
    <source>
        <dbReference type="EMBL" id="MCY6959773.1"/>
    </source>
</evidence>
<evidence type="ECO:0008006" key="5">
    <source>
        <dbReference type="Google" id="ProtNLM"/>
    </source>
</evidence>